<feature type="transmembrane region" description="Helical" evidence="1">
    <location>
        <begin position="7"/>
        <end position="38"/>
    </location>
</feature>
<evidence type="ECO:0000313" key="3">
    <source>
        <dbReference type="Proteomes" id="UP000265431"/>
    </source>
</evidence>
<comment type="caution">
    <text evidence="2">The sequence shown here is derived from an EMBL/GenBank/DDBJ whole genome shotgun (WGS) entry which is preliminary data.</text>
</comment>
<keyword evidence="1" id="KW-0812">Transmembrane</keyword>
<keyword evidence="3" id="KW-1185">Reference proteome</keyword>
<gene>
    <name evidence="2" type="ORF">D1224_09465</name>
</gene>
<sequence>MSRRLISFLIALIAIFFAFACLTAIRWPSIMMVLIMFFHPDPSLGLESVNWRELGFVYGAPYFLGSLCFYASAASLARRQGSLLWYGMGCAAVSPSLLMLHFSGPWWMDPSGPQGILAGGAAILLMLGAAVFLLDSERQNGPRIVAAAGENGQQGVHLSREQFEQLVAQRSAAEKLEAAAPVRRRGPVPAAIARQRAQFAADGRRMLARQGRL</sequence>
<dbReference type="PROSITE" id="PS51257">
    <property type="entry name" value="PROKAR_LIPOPROTEIN"/>
    <property type="match status" value="1"/>
</dbReference>
<keyword evidence="1" id="KW-1133">Transmembrane helix</keyword>
<organism evidence="2 3">
    <name type="scientific">Henriciella barbarensis</name>
    <dbReference type="NCBI Taxonomy" id="86342"/>
    <lineage>
        <taxon>Bacteria</taxon>
        <taxon>Pseudomonadati</taxon>
        <taxon>Pseudomonadota</taxon>
        <taxon>Alphaproteobacteria</taxon>
        <taxon>Hyphomonadales</taxon>
        <taxon>Hyphomonadaceae</taxon>
        <taxon>Henriciella</taxon>
    </lineage>
</organism>
<feature type="transmembrane region" description="Helical" evidence="1">
    <location>
        <begin position="58"/>
        <end position="76"/>
    </location>
</feature>
<dbReference type="EMBL" id="QWGB01000005">
    <property type="protein sequence ID" value="RIJ24444.1"/>
    <property type="molecule type" value="Genomic_DNA"/>
</dbReference>
<evidence type="ECO:0000313" key="2">
    <source>
        <dbReference type="EMBL" id="RIJ24444.1"/>
    </source>
</evidence>
<dbReference type="Proteomes" id="UP000265431">
    <property type="component" value="Unassembled WGS sequence"/>
</dbReference>
<proteinExistence type="predicted"/>
<keyword evidence="1" id="KW-0472">Membrane</keyword>
<protein>
    <submittedName>
        <fullName evidence="2">Uncharacterized protein</fullName>
    </submittedName>
</protein>
<dbReference type="OrthoDB" id="7618811at2"/>
<evidence type="ECO:0000256" key="1">
    <source>
        <dbReference type="SAM" id="Phobius"/>
    </source>
</evidence>
<accession>A0A399R1S3</accession>
<dbReference type="RefSeq" id="WP_119379634.1">
    <property type="nucleotide sequence ID" value="NZ_QWGB01000005.1"/>
</dbReference>
<feature type="transmembrane region" description="Helical" evidence="1">
    <location>
        <begin position="115"/>
        <end position="134"/>
    </location>
</feature>
<dbReference type="AlphaFoldDB" id="A0A399R1S3"/>
<name>A0A399R1S3_9PROT</name>
<reference evidence="2 3" key="1">
    <citation type="submission" date="2018-08" db="EMBL/GenBank/DDBJ databases">
        <title>Henriciella mobilis sp. nov., isolated from seawater.</title>
        <authorList>
            <person name="Cheng H."/>
            <person name="Wu Y.-H."/>
            <person name="Xu X.-W."/>
            <person name="Guo L.-L."/>
        </authorList>
    </citation>
    <scope>NUCLEOTIDE SEQUENCE [LARGE SCALE GENOMIC DNA]</scope>
    <source>
        <strain evidence="2 3">CCUG66934</strain>
    </source>
</reference>
<feature type="transmembrane region" description="Helical" evidence="1">
    <location>
        <begin position="83"/>
        <end position="103"/>
    </location>
</feature>